<dbReference type="InterPro" id="IPR026992">
    <property type="entry name" value="DIOX_N"/>
</dbReference>
<dbReference type="InterPro" id="IPR027443">
    <property type="entry name" value="IPNS-like_sf"/>
</dbReference>
<keyword evidence="4 5" id="KW-0408">Iron</keyword>
<feature type="domain" description="Fe2OG dioxygenase" evidence="6">
    <location>
        <begin position="241"/>
        <end position="342"/>
    </location>
</feature>
<dbReference type="PROSITE" id="PS51471">
    <property type="entry name" value="FE2OG_OXY"/>
    <property type="match status" value="1"/>
</dbReference>
<gene>
    <name evidence="7" type="ORF">MtrunA17_Chr1g0162351</name>
</gene>
<dbReference type="FunFam" id="2.60.120.330:FF:000012">
    <property type="entry name" value="Gibberellin 20 oxidase 1"/>
    <property type="match status" value="1"/>
</dbReference>
<evidence type="ECO:0000313" key="7">
    <source>
        <dbReference type="EMBL" id="RHN78150.1"/>
    </source>
</evidence>
<dbReference type="GO" id="GO:0051213">
    <property type="term" value="F:dioxygenase activity"/>
    <property type="evidence" value="ECO:0007669"/>
    <property type="project" value="UniProtKB-ARBA"/>
</dbReference>
<dbReference type="SUPFAM" id="SSF51197">
    <property type="entry name" value="Clavaminate synthase-like"/>
    <property type="match status" value="1"/>
</dbReference>
<dbReference type="Gene3D" id="2.60.120.330">
    <property type="entry name" value="B-lactam Antibiotic, Isopenicillin N Synthase, Chain"/>
    <property type="match status" value="1"/>
</dbReference>
<dbReference type="PRINTS" id="PR00682">
    <property type="entry name" value="IPNSYNTHASE"/>
</dbReference>
<dbReference type="InterPro" id="IPR044861">
    <property type="entry name" value="IPNS-like_FE2OG_OXY"/>
</dbReference>
<evidence type="ECO:0000256" key="1">
    <source>
        <dbReference type="ARBA" id="ARBA00008056"/>
    </source>
</evidence>
<dbReference type="PANTHER" id="PTHR10209:SF833">
    <property type="entry name" value="GIBBERELLIN 2-BETA-DIOXYGENASE"/>
    <property type="match status" value="1"/>
</dbReference>
<evidence type="ECO:0000256" key="5">
    <source>
        <dbReference type="RuleBase" id="RU003682"/>
    </source>
</evidence>
<name>A0A396JIT0_MEDTR</name>
<dbReference type="EC" id="1.14.11.-" evidence="7"/>
<protein>
    <submittedName>
        <fullName evidence="7">Putative oxidoreductase</fullName>
        <ecNumber evidence="7">1.14.11.-</ecNumber>
    </submittedName>
</protein>
<reference evidence="7" key="1">
    <citation type="journal article" date="2018" name="Nat. Plants">
        <title>Whole-genome landscape of Medicago truncatula symbiotic genes.</title>
        <authorList>
            <person name="Pecrix Y."/>
            <person name="Gamas P."/>
            <person name="Carrere S."/>
        </authorList>
    </citation>
    <scope>NUCLEOTIDE SEQUENCE</scope>
    <source>
        <tissue evidence="7">Leaves</tissue>
    </source>
</reference>
<dbReference type="AlphaFoldDB" id="A0A396JIT0"/>
<organism evidence="7">
    <name type="scientific">Medicago truncatula</name>
    <name type="common">Barrel medic</name>
    <name type="synonym">Medicago tribuloides</name>
    <dbReference type="NCBI Taxonomy" id="3880"/>
    <lineage>
        <taxon>Eukaryota</taxon>
        <taxon>Viridiplantae</taxon>
        <taxon>Streptophyta</taxon>
        <taxon>Embryophyta</taxon>
        <taxon>Tracheophyta</taxon>
        <taxon>Spermatophyta</taxon>
        <taxon>Magnoliopsida</taxon>
        <taxon>eudicotyledons</taxon>
        <taxon>Gunneridae</taxon>
        <taxon>Pentapetalae</taxon>
        <taxon>rosids</taxon>
        <taxon>fabids</taxon>
        <taxon>Fabales</taxon>
        <taxon>Fabaceae</taxon>
        <taxon>Papilionoideae</taxon>
        <taxon>50 kb inversion clade</taxon>
        <taxon>NPAAA clade</taxon>
        <taxon>Hologalegina</taxon>
        <taxon>IRL clade</taxon>
        <taxon>Trifolieae</taxon>
        <taxon>Medicago</taxon>
    </lineage>
</organism>
<dbReference type="InterPro" id="IPR005123">
    <property type="entry name" value="Oxoglu/Fe-dep_dioxygenase_dom"/>
</dbReference>
<proteinExistence type="inferred from homology"/>
<sequence>MSNLQCVCVYIIGHQHKYVTAKTTLPLILLSLNNQYFFKKIITMVEIDQDFIQPPEHRPKLSIIEAENIPVIDLSPILDDSNNVKNPLVIDELVRKIGSACKEWGFFQVINHGAPLESRQRIESVGKKFFGQKMEEKKKVRRDIVNVMGYYETEHTKNVRDWKEVFDFTVKEPTLVPASIDPDDKEVTHWYNQWPEFPLEMRETFQEYAQHMKKLALKIMELIALSLGLPPKRFDDFFKDETSWIRLNHYPPCPNPDIVLGCGRHKDSGALTVLAQDEVSGLEVRRKSDGEWVLVKPLPNAYIINVGDVIQVWSNDEYKSVEHRVMLNTEKARLSYPFFLFPSHYTMVEPLKELTNDQNPPKYRPYNWGKFLATRKRSNFMKLDVENIQIHHFRI</sequence>
<dbReference type="Proteomes" id="UP000265566">
    <property type="component" value="Chromosome 1"/>
</dbReference>
<comment type="similarity">
    <text evidence="1 5">Belongs to the iron/ascorbate-dependent oxidoreductase family.</text>
</comment>
<dbReference type="EMBL" id="PSQE01000001">
    <property type="protein sequence ID" value="RHN78150.1"/>
    <property type="molecule type" value="Genomic_DNA"/>
</dbReference>
<keyword evidence="3 5" id="KW-0560">Oxidoreductase</keyword>
<accession>A0A396JIT0</accession>
<dbReference type="PANTHER" id="PTHR10209">
    <property type="entry name" value="OXIDOREDUCTASE, 2OG-FE II OXYGENASE FAMILY PROTEIN"/>
    <property type="match status" value="1"/>
</dbReference>
<dbReference type="Gramene" id="rna1673">
    <property type="protein sequence ID" value="RHN78150.1"/>
    <property type="gene ID" value="gene1673"/>
</dbReference>
<evidence type="ECO:0000259" key="6">
    <source>
        <dbReference type="PROSITE" id="PS51471"/>
    </source>
</evidence>
<evidence type="ECO:0000256" key="3">
    <source>
        <dbReference type="ARBA" id="ARBA00023002"/>
    </source>
</evidence>
<keyword evidence="2 5" id="KW-0479">Metal-binding</keyword>
<dbReference type="Pfam" id="PF14226">
    <property type="entry name" value="DIOX_N"/>
    <property type="match status" value="1"/>
</dbReference>
<dbReference type="Pfam" id="PF03171">
    <property type="entry name" value="2OG-FeII_Oxy"/>
    <property type="match status" value="1"/>
</dbReference>
<evidence type="ECO:0000256" key="2">
    <source>
        <dbReference type="ARBA" id="ARBA00022723"/>
    </source>
</evidence>
<evidence type="ECO:0000256" key="4">
    <source>
        <dbReference type="ARBA" id="ARBA00023004"/>
    </source>
</evidence>
<comment type="caution">
    <text evidence="7">The sequence shown here is derived from an EMBL/GenBank/DDBJ whole genome shotgun (WGS) entry which is preliminary data.</text>
</comment>
<dbReference type="GO" id="GO:0046872">
    <property type="term" value="F:metal ion binding"/>
    <property type="evidence" value="ECO:0007669"/>
    <property type="project" value="UniProtKB-KW"/>
</dbReference>